<reference evidence="1 2" key="1">
    <citation type="journal article" date="2015" name="Genome Biol. Evol.">
        <title>The genome of winter moth (Operophtera brumata) provides a genomic perspective on sexual dimorphism and phenology.</title>
        <authorList>
            <person name="Derks M.F."/>
            <person name="Smit S."/>
            <person name="Salis L."/>
            <person name="Schijlen E."/>
            <person name="Bossers A."/>
            <person name="Mateman C."/>
            <person name="Pijl A.S."/>
            <person name="de Ridder D."/>
            <person name="Groenen M.A."/>
            <person name="Visser M.E."/>
            <person name="Megens H.J."/>
        </authorList>
    </citation>
    <scope>NUCLEOTIDE SEQUENCE [LARGE SCALE GENOMIC DNA]</scope>
    <source>
        <strain evidence="1">WM2013NL</strain>
        <tissue evidence="1">Head and thorax</tissue>
    </source>
</reference>
<keyword evidence="2" id="KW-1185">Reference proteome</keyword>
<dbReference type="AlphaFoldDB" id="A0A0L7LK73"/>
<dbReference type="PANTHER" id="PTHR23053:SF0">
    <property type="entry name" value="HYDROCEPHALUS-INDUCING PROTEIN HOMOLOG"/>
    <property type="match status" value="1"/>
</dbReference>
<dbReference type="PANTHER" id="PTHR23053">
    <property type="entry name" value="DLEC1 DELETED IN LUNG AND ESOPHAGEAL CANCER 1"/>
    <property type="match status" value="1"/>
</dbReference>
<name>A0A0L7LK73_OPEBR</name>
<dbReference type="Proteomes" id="UP000037510">
    <property type="component" value="Unassembled WGS sequence"/>
</dbReference>
<evidence type="ECO:0000313" key="1">
    <source>
        <dbReference type="EMBL" id="KOB75847.1"/>
    </source>
</evidence>
<dbReference type="GO" id="GO:0003341">
    <property type="term" value="P:cilium movement"/>
    <property type="evidence" value="ECO:0007669"/>
    <property type="project" value="TreeGrafter"/>
</dbReference>
<dbReference type="InterPro" id="IPR033305">
    <property type="entry name" value="Hydin-like"/>
</dbReference>
<evidence type="ECO:0000313" key="2">
    <source>
        <dbReference type="Proteomes" id="UP000037510"/>
    </source>
</evidence>
<sequence length="199" mass="22609">MWKIRNPSEFVEDFIIAQTSGIVLRYENQVVPVTYIACRVGLVSRKVLTIDIYDVLGRGEPMVIDHLYLSAECYDVMVECAYENPAENFLNYGNVKVNSTVVREMYLLNRGKYNIYFKLKKVKNFPEPSLLRSFETYPECGVVPPTLKLICIEFECTPTTSVNLVNVPAYICSLLDGSKDQVVVAKFPVCVTIASFYNT</sequence>
<protein>
    <submittedName>
        <fullName evidence="1">Putative hydrocephalus inducing</fullName>
    </submittedName>
</protein>
<dbReference type="Gene3D" id="2.60.40.10">
    <property type="entry name" value="Immunoglobulins"/>
    <property type="match status" value="1"/>
</dbReference>
<organism evidence="1 2">
    <name type="scientific">Operophtera brumata</name>
    <name type="common">Winter moth</name>
    <name type="synonym">Phalaena brumata</name>
    <dbReference type="NCBI Taxonomy" id="104452"/>
    <lineage>
        <taxon>Eukaryota</taxon>
        <taxon>Metazoa</taxon>
        <taxon>Ecdysozoa</taxon>
        <taxon>Arthropoda</taxon>
        <taxon>Hexapoda</taxon>
        <taxon>Insecta</taxon>
        <taxon>Pterygota</taxon>
        <taxon>Neoptera</taxon>
        <taxon>Endopterygota</taxon>
        <taxon>Lepidoptera</taxon>
        <taxon>Glossata</taxon>
        <taxon>Ditrysia</taxon>
        <taxon>Geometroidea</taxon>
        <taxon>Geometridae</taxon>
        <taxon>Larentiinae</taxon>
        <taxon>Operophtera</taxon>
    </lineage>
</organism>
<gene>
    <name evidence="1" type="ORF">OBRU01_06712</name>
</gene>
<dbReference type="InterPro" id="IPR013783">
    <property type="entry name" value="Ig-like_fold"/>
</dbReference>
<dbReference type="EMBL" id="JTDY01000796">
    <property type="protein sequence ID" value="KOB75847.1"/>
    <property type="molecule type" value="Genomic_DNA"/>
</dbReference>
<proteinExistence type="predicted"/>
<dbReference type="GO" id="GO:0005930">
    <property type="term" value="C:axoneme"/>
    <property type="evidence" value="ECO:0007669"/>
    <property type="project" value="TreeGrafter"/>
</dbReference>
<accession>A0A0L7LK73</accession>
<comment type="caution">
    <text evidence="1">The sequence shown here is derived from an EMBL/GenBank/DDBJ whole genome shotgun (WGS) entry which is preliminary data.</text>
</comment>
<dbReference type="STRING" id="104452.A0A0L7LK73"/>
<dbReference type="GO" id="GO:1904158">
    <property type="term" value="P:axonemal central apparatus assembly"/>
    <property type="evidence" value="ECO:0007669"/>
    <property type="project" value="TreeGrafter"/>
</dbReference>